<dbReference type="EMBL" id="LT629700">
    <property type="protein sequence ID" value="SDL59103.1"/>
    <property type="molecule type" value="Genomic_DNA"/>
</dbReference>
<evidence type="ECO:0000313" key="3">
    <source>
        <dbReference type="Proteomes" id="UP000199350"/>
    </source>
</evidence>
<organism evidence="2 3">
    <name type="scientific">Corynebacterium mycetoides</name>
    <dbReference type="NCBI Taxonomy" id="38302"/>
    <lineage>
        <taxon>Bacteria</taxon>
        <taxon>Bacillati</taxon>
        <taxon>Actinomycetota</taxon>
        <taxon>Actinomycetes</taxon>
        <taxon>Mycobacteriales</taxon>
        <taxon>Corynebacteriaceae</taxon>
        <taxon>Corynebacterium</taxon>
    </lineage>
</organism>
<keyword evidence="3" id="KW-1185">Reference proteome</keyword>
<protein>
    <submittedName>
        <fullName evidence="2">L-ascorbate metabolism protein UlaG, beta-lactamase superfamily</fullName>
    </submittedName>
</protein>
<feature type="domain" description="Metallo-beta-lactamase" evidence="1">
    <location>
        <begin position="14"/>
        <end position="200"/>
    </location>
</feature>
<dbReference type="SUPFAM" id="SSF56281">
    <property type="entry name" value="Metallo-hydrolase/oxidoreductase"/>
    <property type="match status" value="1"/>
</dbReference>
<dbReference type="InterPro" id="IPR036866">
    <property type="entry name" value="RibonucZ/Hydroxyglut_hydro"/>
</dbReference>
<dbReference type="SMART" id="SM00849">
    <property type="entry name" value="Lactamase_B"/>
    <property type="match status" value="1"/>
</dbReference>
<dbReference type="STRING" id="38302.SAMN04488535_0087"/>
<dbReference type="CDD" id="cd06262">
    <property type="entry name" value="metallo-hydrolase-like_MBL-fold"/>
    <property type="match status" value="1"/>
</dbReference>
<dbReference type="Proteomes" id="UP000199350">
    <property type="component" value="Chromosome I"/>
</dbReference>
<proteinExistence type="predicted"/>
<name>A0A1G9LBG7_9CORY</name>
<evidence type="ECO:0000259" key="1">
    <source>
        <dbReference type="SMART" id="SM00849"/>
    </source>
</evidence>
<dbReference type="Gene3D" id="3.60.15.10">
    <property type="entry name" value="Ribonuclease Z/Hydroxyacylglutathione hydrolase-like"/>
    <property type="match status" value="1"/>
</dbReference>
<dbReference type="AlphaFoldDB" id="A0A1G9LBG7"/>
<dbReference type="InterPro" id="IPR001279">
    <property type="entry name" value="Metallo-B-lactamas"/>
</dbReference>
<evidence type="ECO:0000313" key="2">
    <source>
        <dbReference type="EMBL" id="SDL59103.1"/>
    </source>
</evidence>
<gene>
    <name evidence="2" type="ORF">SAMN04488535_0087</name>
</gene>
<accession>A0A1G9LBG7</accession>
<dbReference type="PANTHER" id="PTHR43546:SF3">
    <property type="entry name" value="UPF0173 METAL-DEPENDENT HYDROLASE MJ1163"/>
    <property type="match status" value="1"/>
</dbReference>
<dbReference type="InterPro" id="IPR050114">
    <property type="entry name" value="UPF0173_UPF0282_UlaG_hydrolase"/>
</dbReference>
<reference evidence="3" key="1">
    <citation type="submission" date="2016-10" db="EMBL/GenBank/DDBJ databases">
        <authorList>
            <person name="Varghese N."/>
            <person name="Submissions S."/>
        </authorList>
    </citation>
    <scope>NUCLEOTIDE SEQUENCE [LARGE SCALE GENOMIC DNA]</scope>
    <source>
        <strain evidence="3">DSM 20632</strain>
    </source>
</reference>
<dbReference type="PANTHER" id="PTHR43546">
    <property type="entry name" value="UPF0173 METAL-DEPENDENT HYDROLASE MJ1163-RELATED"/>
    <property type="match status" value="1"/>
</dbReference>
<dbReference type="Pfam" id="PF12706">
    <property type="entry name" value="Lactamase_B_2"/>
    <property type="match status" value="1"/>
</dbReference>
<sequence length="282" mass="30538">MLASGILITSTFYGTSSVHVTDGDTNIFVDAFLTRPSLARLVFRRLEPDEAIIDAALARGGVDKLDALFVAHSHHDHLLDAPRVADKLGATLYGSRSTLNYGRREGLREDRLAEIAGGSRVTVGDFTVTVVEAPHSPGNVAPGVIRGALASPCHVLEFKDGGCFVFHLHHPGGEILVLPSANYRPGFVDGLRADVVYLGIGALGRQPRQFQEAYWANTAGALQPATVIPIHWDNFGRPLSKPFTPLPFPADNVRASRRFLEDKAARAGCDLRFPEPFSVHTL</sequence>